<dbReference type="GO" id="GO:0003677">
    <property type="term" value="F:DNA binding"/>
    <property type="evidence" value="ECO:0007669"/>
    <property type="project" value="InterPro"/>
</dbReference>
<dbReference type="OrthoDB" id="3691954at2"/>
<dbReference type="PANTHER" id="PTHR47691">
    <property type="entry name" value="REGULATOR-RELATED"/>
    <property type="match status" value="1"/>
</dbReference>
<dbReference type="Pfam" id="PF13401">
    <property type="entry name" value="AAA_22"/>
    <property type="match status" value="1"/>
</dbReference>
<protein>
    <submittedName>
        <fullName evidence="2">Predicted ATPase</fullName>
    </submittedName>
</protein>
<dbReference type="PANTHER" id="PTHR47691:SF3">
    <property type="entry name" value="HTH-TYPE TRANSCRIPTIONAL REGULATOR RV0890C-RELATED"/>
    <property type="match status" value="1"/>
</dbReference>
<dbReference type="EMBL" id="OCNK01000007">
    <property type="protein sequence ID" value="SOE03545.1"/>
    <property type="molecule type" value="Genomic_DNA"/>
</dbReference>
<evidence type="ECO:0000259" key="1">
    <source>
        <dbReference type="PROSITE" id="PS50943"/>
    </source>
</evidence>
<dbReference type="InterPro" id="IPR010982">
    <property type="entry name" value="Lambda_DNA-bd_dom_sf"/>
</dbReference>
<dbReference type="SMART" id="SM00530">
    <property type="entry name" value="HTH_XRE"/>
    <property type="match status" value="1"/>
</dbReference>
<dbReference type="SMART" id="SM00382">
    <property type="entry name" value="AAA"/>
    <property type="match status" value="1"/>
</dbReference>
<dbReference type="PROSITE" id="PS50943">
    <property type="entry name" value="HTH_CROC1"/>
    <property type="match status" value="1"/>
</dbReference>
<dbReference type="Gene3D" id="3.40.50.300">
    <property type="entry name" value="P-loop containing nucleotide triphosphate hydrolases"/>
    <property type="match status" value="1"/>
</dbReference>
<dbReference type="GO" id="GO:0016887">
    <property type="term" value="F:ATP hydrolysis activity"/>
    <property type="evidence" value="ECO:0007669"/>
    <property type="project" value="InterPro"/>
</dbReference>
<dbReference type="RefSeq" id="WP_159961828.1">
    <property type="nucleotide sequence ID" value="NZ_OCNK01000007.1"/>
</dbReference>
<dbReference type="CDD" id="cd00093">
    <property type="entry name" value="HTH_XRE"/>
    <property type="match status" value="1"/>
</dbReference>
<dbReference type="Proteomes" id="UP000219482">
    <property type="component" value="Unassembled WGS sequence"/>
</dbReference>
<evidence type="ECO:0000313" key="2">
    <source>
        <dbReference type="EMBL" id="SOE03545.1"/>
    </source>
</evidence>
<accession>A0A286H6W9</accession>
<name>A0A286H6W9_9ACTN</name>
<dbReference type="Pfam" id="PF13560">
    <property type="entry name" value="HTH_31"/>
    <property type="match status" value="1"/>
</dbReference>
<proteinExistence type="predicted"/>
<sequence length="761" mass="79221">MSEGPGEFAELLRRVRERAALTQEELAARAGLTGKAVGALERGERRRPYPHTLRALADALGLDDDERAALSAAARPAPGPAVAPPRLPAPATPLIGRDAERAEIVGLLRSGAGRLVTLTGPGGVGKTSLAMDVARSLAADFPDGVAVVELAPVREARLALPAVARALGAPALAAPLLDALTMFVGTRRQLVVLDNVEHVLDAAPDVAELLARCPGLVVLATSRAALRVRAELERPLDPLPLPRSSAAAAVSASPAVQVFLDRARAAGRPIAVTDATAADVAAICRRLDGLPLALELAAAHARFLTPAALLGRLDSAVSSPLSRDLPPRQRTMRSTLDWSHDLLTADEQRLLRRLSVFAGSFSLDAAQHVAGADDVVPVLVGLAEQSLVLPQDDPEPRFRMLEPIRQYAAGRLAESGEADAVADAAAAFFAGLAADARSPLRTADQAEWLDRLDRDHDNLTATMRRLAGHDPAAAARIGADTWLYWALRGHAVEAIGSVAGIAAEPSDDGTRAALHLTLAGLRFASGDVPGTASAARAAADAARRVAAADHLAEALVLAASASAFLGELARAERDLAEVRELAGTESWAGAHTALAESQLRFQAGDGEGAVAALGEAERLARELGNPFSLATVLNVRASFALAADDDRTALDTWTESAVLAAEVRTTWTLVYTVPGLAVVAARRGLPELAAELFAAGSATAEAGSVAVTFPPDLAVAAHWLAVVREELGEDAFRRAWERGRGVRPEDVPGLAARISDRSGPG</sequence>
<dbReference type="InterPro" id="IPR049945">
    <property type="entry name" value="AAA_22"/>
</dbReference>
<evidence type="ECO:0000313" key="3">
    <source>
        <dbReference type="Proteomes" id="UP000219482"/>
    </source>
</evidence>
<gene>
    <name evidence="2" type="ORF">SAMN06272739_4225</name>
</gene>
<keyword evidence="3" id="KW-1185">Reference proteome</keyword>
<reference evidence="3" key="1">
    <citation type="submission" date="2017-09" db="EMBL/GenBank/DDBJ databases">
        <authorList>
            <person name="Varghese N."/>
            <person name="Submissions S."/>
        </authorList>
    </citation>
    <scope>NUCLEOTIDE SEQUENCE [LARGE SCALE GENOMIC DNA]</scope>
    <source>
        <strain evidence="3">DSM 44270</strain>
    </source>
</reference>
<dbReference type="AlphaFoldDB" id="A0A286H6W9"/>
<dbReference type="PRINTS" id="PR00364">
    <property type="entry name" value="DISEASERSIST"/>
</dbReference>
<dbReference type="Pfam" id="PF25872">
    <property type="entry name" value="HTH_77"/>
    <property type="match status" value="1"/>
</dbReference>
<organism evidence="2 3">
    <name type="scientific">Blastococcus haudaquaticus</name>
    <dbReference type="NCBI Taxonomy" id="1938745"/>
    <lineage>
        <taxon>Bacteria</taxon>
        <taxon>Bacillati</taxon>
        <taxon>Actinomycetota</taxon>
        <taxon>Actinomycetes</taxon>
        <taxon>Geodermatophilales</taxon>
        <taxon>Geodermatophilaceae</taxon>
        <taxon>Blastococcus</taxon>
    </lineage>
</organism>
<dbReference type="SUPFAM" id="SSF48452">
    <property type="entry name" value="TPR-like"/>
    <property type="match status" value="1"/>
</dbReference>
<dbReference type="InterPro" id="IPR027417">
    <property type="entry name" value="P-loop_NTPase"/>
</dbReference>
<dbReference type="InterPro" id="IPR003593">
    <property type="entry name" value="AAA+_ATPase"/>
</dbReference>
<feature type="domain" description="HTH cro/C1-type" evidence="1">
    <location>
        <begin position="12"/>
        <end position="67"/>
    </location>
</feature>
<dbReference type="SUPFAM" id="SSF47413">
    <property type="entry name" value="lambda repressor-like DNA-binding domains"/>
    <property type="match status" value="1"/>
</dbReference>
<dbReference type="SUPFAM" id="SSF52540">
    <property type="entry name" value="P-loop containing nucleoside triphosphate hydrolases"/>
    <property type="match status" value="1"/>
</dbReference>
<dbReference type="Gene3D" id="1.10.260.40">
    <property type="entry name" value="lambda repressor-like DNA-binding domains"/>
    <property type="match status" value="1"/>
</dbReference>
<dbReference type="InterPro" id="IPR011990">
    <property type="entry name" value="TPR-like_helical_dom_sf"/>
</dbReference>
<dbReference type="InterPro" id="IPR058852">
    <property type="entry name" value="HTH_77"/>
</dbReference>
<dbReference type="InterPro" id="IPR001387">
    <property type="entry name" value="Cro/C1-type_HTH"/>
</dbReference>